<dbReference type="PANTHER" id="PTHR30537:SF74">
    <property type="entry name" value="HTH-TYPE TRANSCRIPTIONAL REGULATOR TRPI"/>
    <property type="match status" value="1"/>
</dbReference>
<dbReference type="PANTHER" id="PTHR30537">
    <property type="entry name" value="HTH-TYPE TRANSCRIPTIONAL REGULATOR"/>
    <property type="match status" value="1"/>
</dbReference>
<feature type="domain" description="HTH lysR-type" evidence="5">
    <location>
        <begin position="5"/>
        <end position="62"/>
    </location>
</feature>
<dbReference type="PROSITE" id="PS50931">
    <property type="entry name" value="HTH_LYSR"/>
    <property type="match status" value="1"/>
</dbReference>
<proteinExistence type="inferred from homology"/>
<protein>
    <submittedName>
        <fullName evidence="6">Transcriptional regulator, LysR family</fullName>
    </submittedName>
</protein>
<dbReference type="InterPro" id="IPR000847">
    <property type="entry name" value="LysR_HTH_N"/>
</dbReference>
<reference evidence="6" key="1">
    <citation type="submission" date="2006-05" db="EMBL/GenBank/DDBJ databases">
        <title>Complete sequence of chromosome 2 of Burkholderia cenocepacia AU 1054.</title>
        <authorList>
            <consortium name="US DOE Joint Genome Institute"/>
            <person name="Copeland A."/>
            <person name="Lucas S."/>
            <person name="Lapidus A."/>
            <person name="Barry K."/>
            <person name="Detter J.C."/>
            <person name="Glavina del Rio T."/>
            <person name="Hammon N."/>
            <person name="Israni S."/>
            <person name="Dalin E."/>
            <person name="Tice H."/>
            <person name="Pitluck S."/>
            <person name="Chain P."/>
            <person name="Malfatti S."/>
            <person name="Shin M."/>
            <person name="Vergez L."/>
            <person name="Schmutz J."/>
            <person name="Larimer F."/>
            <person name="Land M."/>
            <person name="Hauser L."/>
            <person name="Kyrpides N."/>
            <person name="Lykidis A."/>
            <person name="LiPuma J.J."/>
            <person name="Konstantinidis K."/>
            <person name="Tiedje J.M."/>
            <person name="Richardson P."/>
        </authorList>
    </citation>
    <scope>NUCLEOTIDE SEQUENCE [LARGE SCALE GENOMIC DNA]</scope>
    <source>
        <strain evidence="6">AU 1054</strain>
    </source>
</reference>
<keyword evidence="4" id="KW-0804">Transcription</keyword>
<dbReference type="HOGENOM" id="CLU_039613_37_0_4"/>
<dbReference type="InterPro" id="IPR036388">
    <property type="entry name" value="WH-like_DNA-bd_sf"/>
</dbReference>
<dbReference type="GO" id="GO:0043565">
    <property type="term" value="F:sequence-specific DNA binding"/>
    <property type="evidence" value="ECO:0007669"/>
    <property type="project" value="TreeGrafter"/>
</dbReference>
<name>A0A0H2Y013_BURO1</name>
<gene>
    <name evidence="6" type="ordered locus">Bcen_4952</name>
</gene>
<dbReference type="InterPro" id="IPR058163">
    <property type="entry name" value="LysR-type_TF_proteobact-type"/>
</dbReference>
<dbReference type="Gene3D" id="1.10.10.10">
    <property type="entry name" value="Winged helix-like DNA-binding domain superfamily/Winged helix DNA-binding domain"/>
    <property type="match status" value="1"/>
</dbReference>
<evidence type="ECO:0000256" key="4">
    <source>
        <dbReference type="ARBA" id="ARBA00023163"/>
    </source>
</evidence>
<dbReference type="PRINTS" id="PR00039">
    <property type="entry name" value="HTHLYSR"/>
</dbReference>
<dbReference type="EMBL" id="CP000379">
    <property type="protein sequence ID" value="ABF79827.1"/>
    <property type="molecule type" value="Genomic_DNA"/>
</dbReference>
<accession>A0A0H2Y013</accession>
<dbReference type="CDD" id="cd08432">
    <property type="entry name" value="PBP2_GcdR_TrpI_HvrB_AmpR_like"/>
    <property type="match status" value="1"/>
</dbReference>
<evidence type="ECO:0000259" key="5">
    <source>
        <dbReference type="PROSITE" id="PS50931"/>
    </source>
</evidence>
<comment type="similarity">
    <text evidence="1">Belongs to the LysR transcriptional regulatory family.</text>
</comment>
<organism evidence="6">
    <name type="scientific">Burkholderia orbicola (strain AU 1054)</name>
    <dbReference type="NCBI Taxonomy" id="331271"/>
    <lineage>
        <taxon>Bacteria</taxon>
        <taxon>Pseudomonadati</taxon>
        <taxon>Pseudomonadota</taxon>
        <taxon>Betaproteobacteria</taxon>
        <taxon>Burkholderiales</taxon>
        <taxon>Burkholderiaceae</taxon>
        <taxon>Burkholderia</taxon>
        <taxon>Burkholderia cepacia complex</taxon>
        <taxon>Burkholderia orbicola</taxon>
    </lineage>
</organism>
<evidence type="ECO:0000313" key="6">
    <source>
        <dbReference type="EMBL" id="ABF79827.1"/>
    </source>
</evidence>
<dbReference type="InterPro" id="IPR005119">
    <property type="entry name" value="LysR_subst-bd"/>
</dbReference>
<dbReference type="Pfam" id="PF03466">
    <property type="entry name" value="LysR_substrate"/>
    <property type="match status" value="1"/>
</dbReference>
<evidence type="ECO:0000256" key="3">
    <source>
        <dbReference type="ARBA" id="ARBA00023125"/>
    </source>
</evidence>
<dbReference type="SUPFAM" id="SSF46785">
    <property type="entry name" value="Winged helix' DNA-binding domain"/>
    <property type="match status" value="1"/>
</dbReference>
<dbReference type="GO" id="GO:0003700">
    <property type="term" value="F:DNA-binding transcription factor activity"/>
    <property type="evidence" value="ECO:0007669"/>
    <property type="project" value="InterPro"/>
</dbReference>
<dbReference type="AlphaFoldDB" id="A0A0H2Y013"/>
<evidence type="ECO:0000256" key="1">
    <source>
        <dbReference type="ARBA" id="ARBA00009437"/>
    </source>
</evidence>
<dbReference type="GO" id="GO:0006351">
    <property type="term" value="P:DNA-templated transcription"/>
    <property type="evidence" value="ECO:0007669"/>
    <property type="project" value="TreeGrafter"/>
</dbReference>
<dbReference type="SUPFAM" id="SSF53850">
    <property type="entry name" value="Periplasmic binding protein-like II"/>
    <property type="match status" value="1"/>
</dbReference>
<keyword evidence="2" id="KW-0805">Transcription regulation</keyword>
<keyword evidence="3" id="KW-0238">DNA-binding</keyword>
<dbReference type="Pfam" id="PF00126">
    <property type="entry name" value="HTH_1"/>
    <property type="match status" value="1"/>
</dbReference>
<evidence type="ECO:0000256" key="2">
    <source>
        <dbReference type="ARBA" id="ARBA00023015"/>
    </source>
</evidence>
<sequence>MRSIPPLKALPAFEAAMRHGSFTLASRELNVTPGAIGQQIQKLEEWLGVALFVRQIRQVTPTEDGRAYFAQIQPALAELIHASHRIRERRGSGVRLSMPPSFAAKWFAPRMADFLQANPGIALSLSTSTTMVDFELDDVDLAVRHFDGMDARLSVQLLCHDEARAYCHPVYAKQRRLKRPDDLRTATLLHNTLHPHWATWLARFSGLDGSQIETITGIRFDQSLIAIDAAVRAQGVVLTSPLLVEAELARGELIEPFDNALALDAGYYLVHPASAGTKQAVQLLKAWFTDSIARGCAQRGGYF</sequence>
<dbReference type="Gene3D" id="3.40.190.10">
    <property type="entry name" value="Periplasmic binding protein-like II"/>
    <property type="match status" value="2"/>
</dbReference>
<dbReference type="InterPro" id="IPR036390">
    <property type="entry name" value="WH_DNA-bd_sf"/>
</dbReference>